<evidence type="ECO:0000256" key="3">
    <source>
        <dbReference type="ARBA" id="ARBA00022574"/>
    </source>
</evidence>
<dbReference type="KEGG" id="aali:118461749"/>
<comment type="subcellular location">
    <subcellularLocation>
        <location evidence="1">Nucleus</location>
        <location evidence="1">Nucleolus</location>
    </subcellularLocation>
</comment>
<dbReference type="GO" id="GO:0032040">
    <property type="term" value="C:small-subunit processome"/>
    <property type="evidence" value="ECO:0007669"/>
    <property type="project" value="TreeGrafter"/>
</dbReference>
<dbReference type="SMART" id="SM00320">
    <property type="entry name" value="WD40"/>
    <property type="match status" value="4"/>
</dbReference>
<dbReference type="OrthoDB" id="1935146at2759"/>
<proteinExistence type="inferred from homology"/>
<accession>A0A182F3M2</accession>
<dbReference type="RefSeq" id="XP_035783357.1">
    <property type="nucleotide sequence ID" value="XM_035927464.1"/>
</dbReference>
<evidence type="ECO:0000256" key="2">
    <source>
        <dbReference type="ARBA" id="ARBA00022552"/>
    </source>
</evidence>
<feature type="compositionally biased region" description="Basic and acidic residues" evidence="7">
    <location>
        <begin position="118"/>
        <end position="130"/>
    </location>
</feature>
<evidence type="ECO:0000256" key="7">
    <source>
        <dbReference type="SAM" id="MobiDB-lite"/>
    </source>
</evidence>
<feature type="region of interest" description="Disordered" evidence="7">
    <location>
        <begin position="26"/>
        <end position="208"/>
    </location>
</feature>
<reference evidence="8" key="2">
    <citation type="submission" date="2022-08" db="UniProtKB">
        <authorList>
            <consortium name="EnsemblMetazoa"/>
        </authorList>
    </citation>
    <scope>IDENTIFICATION</scope>
    <source>
        <strain evidence="8">STECLA/ALBI9_A</strain>
    </source>
</reference>
<dbReference type="VEuPathDB" id="VectorBase:AALB20_036361"/>
<feature type="compositionally biased region" description="Acidic residues" evidence="7">
    <location>
        <begin position="186"/>
        <end position="196"/>
    </location>
</feature>
<keyword evidence="3" id="KW-0853">WD repeat</keyword>
<dbReference type="EnsemblMetazoa" id="AALB001062-RA">
    <property type="protein sequence ID" value="AALB001062-PA"/>
    <property type="gene ID" value="AALB001062"/>
</dbReference>
<evidence type="ECO:0000256" key="4">
    <source>
        <dbReference type="ARBA" id="ARBA00022737"/>
    </source>
</evidence>
<keyword evidence="2" id="KW-0698">rRNA processing</keyword>
<reference evidence="8 9" key="1">
    <citation type="journal article" date="2017" name="G3 (Bethesda)">
        <title>The Physical Genome Mapping of Anopheles albimanus Corrected Scaffold Misassemblies and Identified Interarm Rearrangements in Genus Anopheles.</title>
        <authorList>
            <person name="Artemov G.N."/>
            <person name="Peery A.N."/>
            <person name="Jiang X."/>
            <person name="Tu Z."/>
            <person name="Stegniy V.N."/>
            <person name="Sharakhova M.V."/>
            <person name="Sharakhov I.V."/>
        </authorList>
    </citation>
    <scope>NUCLEOTIDE SEQUENCE [LARGE SCALE GENOMIC DNA]</scope>
    <source>
        <strain evidence="8 9">ALBI9_A</strain>
    </source>
</reference>
<keyword evidence="5" id="KW-0539">Nucleus</keyword>
<evidence type="ECO:0000256" key="5">
    <source>
        <dbReference type="ARBA" id="ARBA00023242"/>
    </source>
</evidence>
<organism evidence="8 9">
    <name type="scientific">Anopheles albimanus</name>
    <name type="common">New world malaria mosquito</name>
    <dbReference type="NCBI Taxonomy" id="7167"/>
    <lineage>
        <taxon>Eukaryota</taxon>
        <taxon>Metazoa</taxon>
        <taxon>Ecdysozoa</taxon>
        <taxon>Arthropoda</taxon>
        <taxon>Hexapoda</taxon>
        <taxon>Insecta</taxon>
        <taxon>Pterygota</taxon>
        <taxon>Neoptera</taxon>
        <taxon>Endopterygota</taxon>
        <taxon>Diptera</taxon>
        <taxon>Nematocera</taxon>
        <taxon>Culicoidea</taxon>
        <taxon>Culicidae</taxon>
        <taxon>Anophelinae</taxon>
        <taxon>Anopheles</taxon>
    </lineage>
</organism>
<feature type="compositionally biased region" description="Basic and acidic residues" evidence="7">
    <location>
        <begin position="67"/>
        <end position="85"/>
    </location>
</feature>
<dbReference type="Gene3D" id="2.130.10.10">
    <property type="entry name" value="YVTN repeat-like/Quinoprotein amine dehydrogenase"/>
    <property type="match status" value="1"/>
</dbReference>
<evidence type="ECO:0008006" key="10">
    <source>
        <dbReference type="Google" id="ProtNLM"/>
    </source>
</evidence>
<dbReference type="PANTHER" id="PTHR18359:SF0">
    <property type="entry name" value="U3 SMALL NUCLEOLAR RNA-ASSOCIATED PROTEIN 18 HOMOLOG"/>
    <property type="match status" value="1"/>
</dbReference>
<dbReference type="InterPro" id="IPR015943">
    <property type="entry name" value="WD40/YVTN_repeat-like_dom_sf"/>
</dbReference>
<dbReference type="AlphaFoldDB" id="A0A182F3M2"/>
<keyword evidence="4" id="KW-0677">Repeat</keyword>
<dbReference type="GeneID" id="118461749"/>
<dbReference type="VEuPathDB" id="VectorBase:AALB001062"/>
<dbReference type="CTD" id="36831"/>
<dbReference type="STRING" id="7167.A0A182F3M2"/>
<evidence type="ECO:0000256" key="6">
    <source>
        <dbReference type="ARBA" id="ARBA00025767"/>
    </source>
</evidence>
<name>A0A182F3M2_ANOAL</name>
<protein>
    <recommendedName>
        <fullName evidence="10">WD repeat-containing protein 55 homolog</fullName>
    </recommendedName>
</protein>
<dbReference type="SUPFAM" id="SSF50978">
    <property type="entry name" value="WD40 repeat-like"/>
    <property type="match status" value="1"/>
</dbReference>
<feature type="compositionally biased region" description="Acidic residues" evidence="7">
    <location>
        <begin position="36"/>
        <end position="45"/>
    </location>
</feature>
<sequence length="584" mass="65062">MSDDEELQNLVSSYISNVRAKFELNAKSAGSSEESSGSEDASEPENDIKKEIESDDAASDAESAPSDEEKHVPTMDGQGKMKEPESSDEDEEKKVTKLDSDEEEANLAKAFNELEECDIQKPKTAKERELMSIVFGGKSEFVSQLSEQATERKVKRKRKQPQPIAEAPSSDEEDTKPVERSAAWQDSDDENDDDVNDPQVKRNKYIREQGQLTYERRRKKFEQIVGNPKWADLDRVQEPDSDDEILQTVGHVVKSQKSSGDLPKENIELKVLRRLNRETKNEGTIVSICFHPTSMVAMIAGKAGIVSIVAVDGVRNEKLHTIGLPKFNLGCAQLTPDGTEAIFGSFRKFYHVYNLISGQSVTQPIPYQENWTMRNFRISPSGQYLASIGLCGEVHLLSAKTKELLRTIQLRYKCTALAFTPDSRYLFCHTCDTEVYVYSLEKQCIVNVFHDDGCVNGSSIALCPNGQYVATGNEQGIANIYQLDATLQQKFPVPLKTIDNLTTSIGSLTFNATSELLAIASPVVKNAVRLVHVRSGTVFRNFPLQNAFMGCVTTVEFSPSGGYLAIGNRASFVSLFRVKHYQNY</sequence>
<dbReference type="InterPro" id="IPR036322">
    <property type="entry name" value="WD40_repeat_dom_sf"/>
</dbReference>
<dbReference type="GO" id="GO:0034388">
    <property type="term" value="C:Pwp2p-containing subcomplex of 90S preribosome"/>
    <property type="evidence" value="ECO:0007669"/>
    <property type="project" value="TreeGrafter"/>
</dbReference>
<evidence type="ECO:0000256" key="1">
    <source>
        <dbReference type="ARBA" id="ARBA00004604"/>
    </source>
</evidence>
<keyword evidence="9" id="KW-1185">Reference proteome</keyword>
<dbReference type="Proteomes" id="UP000069272">
    <property type="component" value="Chromosome 2L"/>
</dbReference>
<comment type="similarity">
    <text evidence="6">Belongs to the WD repeat UTP18 family.</text>
</comment>
<dbReference type="InterPro" id="IPR045161">
    <property type="entry name" value="Utp18"/>
</dbReference>
<evidence type="ECO:0000313" key="9">
    <source>
        <dbReference type="Proteomes" id="UP000069272"/>
    </source>
</evidence>
<dbReference type="InterPro" id="IPR001680">
    <property type="entry name" value="WD40_rpt"/>
</dbReference>
<dbReference type="PANTHER" id="PTHR18359">
    <property type="entry name" value="WD-REPEAT PROTEIN-RELATED"/>
    <property type="match status" value="1"/>
</dbReference>
<dbReference type="GO" id="GO:0006364">
    <property type="term" value="P:rRNA processing"/>
    <property type="evidence" value="ECO:0007669"/>
    <property type="project" value="UniProtKB-KW"/>
</dbReference>
<evidence type="ECO:0000313" key="8">
    <source>
        <dbReference type="EnsemblMetazoa" id="AALB001062-PA"/>
    </source>
</evidence>